<sequence>MLIHVPNEANTLDGCGLRFAAVAPLIQTKNRSWCVVAVGGFFVCV</sequence>
<name>L7VX89_9BACT</name>
<evidence type="ECO:0000313" key="1">
    <source>
        <dbReference type="EMBL" id="AGC72021.1"/>
    </source>
</evidence>
<proteinExistence type="predicted"/>
<accession>L7VX89</accession>
<reference evidence="1" key="1">
    <citation type="submission" date="2012-09" db="EMBL/GenBank/DDBJ databases">
        <title>Metagenomic Characterization of a Microbial Community in Wastewater Detects High Levels of Antibiotic Resistance.</title>
        <authorList>
            <person name="Abrams M."/>
            <person name="Caldwell A."/>
            <person name="Vandaei E."/>
            <person name="Lee W."/>
            <person name="Perrott J."/>
            <person name="Khan S.Y."/>
            <person name="Ta J."/>
            <person name="Romero D."/>
            <person name="Nguyen V."/>
            <person name="Pourmand N."/>
            <person name="Ouverney C.C."/>
        </authorList>
    </citation>
    <scope>NUCLEOTIDE SEQUENCE</scope>
</reference>
<protein>
    <submittedName>
        <fullName evidence="1">Uncharacterized protein</fullName>
    </submittedName>
</protein>
<dbReference type="EMBL" id="JX649890">
    <property type="protein sequence ID" value="AGC72021.1"/>
    <property type="molecule type" value="Genomic_DNA"/>
</dbReference>
<dbReference type="AlphaFoldDB" id="L7VX89"/>
<organism evidence="1">
    <name type="scientific">uncultured bacterium A1Q1_fos_500</name>
    <dbReference type="NCBI Taxonomy" id="1256579"/>
    <lineage>
        <taxon>Bacteria</taxon>
        <taxon>environmental samples</taxon>
    </lineage>
</organism>